<reference evidence="1 2" key="1">
    <citation type="submission" date="2023-07" db="EMBL/GenBank/DDBJ databases">
        <title>Sorghum-associated microbial communities from plants grown in Nebraska, USA.</title>
        <authorList>
            <person name="Schachtman D."/>
        </authorList>
    </citation>
    <scope>NUCLEOTIDE SEQUENCE [LARGE SCALE GENOMIC DNA]</scope>
    <source>
        <strain evidence="1 2">CC258</strain>
    </source>
</reference>
<comment type="caution">
    <text evidence="1">The sequence shown here is derived from an EMBL/GenBank/DDBJ whole genome shotgun (WGS) entry which is preliminary data.</text>
</comment>
<proteinExistence type="predicted"/>
<organism evidence="1 2">
    <name type="scientific">Paenibacillus qinlingensis</name>
    <dbReference type="NCBI Taxonomy" id="1837343"/>
    <lineage>
        <taxon>Bacteria</taxon>
        <taxon>Bacillati</taxon>
        <taxon>Bacillota</taxon>
        <taxon>Bacilli</taxon>
        <taxon>Bacillales</taxon>
        <taxon>Paenibacillaceae</taxon>
        <taxon>Paenibacillus</taxon>
    </lineage>
</organism>
<feature type="non-terminal residue" evidence="1">
    <location>
        <position position="46"/>
    </location>
</feature>
<evidence type="ECO:0008006" key="3">
    <source>
        <dbReference type="Google" id="ProtNLM"/>
    </source>
</evidence>
<dbReference type="Proteomes" id="UP001267290">
    <property type="component" value="Unassembled WGS sequence"/>
</dbReference>
<evidence type="ECO:0000313" key="2">
    <source>
        <dbReference type="Proteomes" id="UP001267290"/>
    </source>
</evidence>
<dbReference type="EMBL" id="JAVDSB010000010">
    <property type="protein sequence ID" value="MDR6553316.1"/>
    <property type="molecule type" value="Genomic_DNA"/>
</dbReference>
<keyword evidence="2" id="KW-1185">Reference proteome</keyword>
<accession>A0ABU1P0R5</accession>
<gene>
    <name evidence="1" type="ORF">J2736_004523</name>
</gene>
<name>A0ABU1P0R5_9BACL</name>
<sequence length="46" mass="5399">MFQPQLSFALSPYTALYDLIVPKDNMLRQINELVDFSFVYDELKAN</sequence>
<protein>
    <recommendedName>
        <fullName evidence="3">IS5/IS1182 family transposase</fullName>
    </recommendedName>
</protein>
<evidence type="ECO:0000313" key="1">
    <source>
        <dbReference type="EMBL" id="MDR6553316.1"/>
    </source>
</evidence>